<dbReference type="Proteomes" id="UP000003692">
    <property type="component" value="Unassembled WGS sequence"/>
</dbReference>
<dbReference type="InterPro" id="IPR015421">
    <property type="entry name" value="PyrdxlP-dep_Trfase_major"/>
</dbReference>
<dbReference type="GO" id="GO:0019752">
    <property type="term" value="P:carboxylic acid metabolic process"/>
    <property type="evidence" value="ECO:0007669"/>
    <property type="project" value="InterPro"/>
</dbReference>
<dbReference type="Gene3D" id="3.40.640.10">
    <property type="entry name" value="Type I PLP-dependent aspartate aminotransferase-like (Major domain)"/>
    <property type="match status" value="1"/>
</dbReference>
<accession>D4F2L5</accession>
<evidence type="ECO:0000256" key="6">
    <source>
        <dbReference type="PIRSR" id="PIRSR602129-50"/>
    </source>
</evidence>
<dbReference type="InterPro" id="IPR015424">
    <property type="entry name" value="PyrdxlP-dep_Trfase"/>
</dbReference>
<evidence type="ECO:0000256" key="4">
    <source>
        <dbReference type="ARBA" id="ARBA00022898"/>
    </source>
</evidence>
<dbReference type="HOGENOM" id="CLU_034727_0_0_6"/>
<dbReference type="GO" id="GO:0005737">
    <property type="term" value="C:cytoplasm"/>
    <property type="evidence" value="ECO:0007669"/>
    <property type="project" value="TreeGrafter"/>
</dbReference>
<protein>
    <submittedName>
        <fullName evidence="8">Pyridoxal-dependent decarboxylase domain protein</fullName>
    </submittedName>
</protein>
<keyword evidence="5 7" id="KW-0456">Lyase</keyword>
<dbReference type="GO" id="GO:0016831">
    <property type="term" value="F:carboxy-lyase activity"/>
    <property type="evidence" value="ECO:0007669"/>
    <property type="project" value="UniProtKB-KW"/>
</dbReference>
<proteinExistence type="inferred from homology"/>
<evidence type="ECO:0000313" key="9">
    <source>
        <dbReference type="Proteomes" id="UP000003692"/>
    </source>
</evidence>
<evidence type="ECO:0000256" key="3">
    <source>
        <dbReference type="ARBA" id="ARBA00022793"/>
    </source>
</evidence>
<evidence type="ECO:0000256" key="7">
    <source>
        <dbReference type="RuleBase" id="RU000382"/>
    </source>
</evidence>
<dbReference type="InterPro" id="IPR002129">
    <property type="entry name" value="PyrdxlP-dep_de-COase"/>
</dbReference>
<comment type="cofactor">
    <cofactor evidence="1 6 7">
        <name>pyridoxal 5'-phosphate</name>
        <dbReference type="ChEBI" id="CHEBI:597326"/>
    </cofactor>
</comment>
<evidence type="ECO:0000256" key="1">
    <source>
        <dbReference type="ARBA" id="ARBA00001933"/>
    </source>
</evidence>
<feature type="modified residue" description="N6-(pyridoxal phosphate)lysine" evidence="6">
    <location>
        <position position="380"/>
    </location>
</feature>
<dbReference type="Pfam" id="PF00282">
    <property type="entry name" value="Pyridoxal_deC"/>
    <property type="match status" value="1"/>
</dbReference>
<evidence type="ECO:0000313" key="8">
    <source>
        <dbReference type="EMBL" id="EFE24000.1"/>
    </source>
</evidence>
<dbReference type="AlphaFoldDB" id="D4F2L5"/>
<sequence length="601" mass="67177">MVVLLFPTQLALRDGFAAYHTCDKDHIKDIQMKANNGNSNKQWAKYREEMCSAFPSAFSDDNDPLSKSIAKAIEHLNKLRPNDGGPAYLGQNPALTIDFDKVKDIEMADKMSSSDQVIAQTSALFEGLPNWGHPLTMCNVIPQANTASIIAAIMSEIFSPNILEGEYSWNVHRAELESAGMLANLVGWDAKHSGCVYTYGGSGCWTYHVKYALTRVLPNSRHSGIRTDAKVLCSQQAHYTMLNSTDWMGLGMDNIIRIKTDPDTNAMDLQDLEAVLKSLQAKKIPVASVVCTMGTTDANAFDPVAGVRKLLDQYPNASPYGKALLYCDAVTSWSWLAFRKYDFAKNPLQFTEALLPFIEANCHALEAMKYADAIGFDFHKAGFTPYASSCFTYRNAEEFESILKRPGSAYLQPRSPYNPLDYTLEVSRAATGALAGWATMKYFGYEGFQAIMGGILENQYYLRNLLHENADTVCVNPDDYSLVTLFRIYPEGVMAHQQYQHELTDPAYKSQLVANNKLTMDVGNKLYEWFRSGKKINGQYTPYMSFSTGFRVTEYNRDASDPEAMVFALKVYPMNVHLTHEIMQHVIDCVTAARNEVLGAK</sequence>
<dbReference type="EMBL" id="ADGK01000039">
    <property type="protein sequence ID" value="EFE24000.1"/>
    <property type="molecule type" value="Genomic_DNA"/>
</dbReference>
<dbReference type="PANTHER" id="PTHR45677">
    <property type="entry name" value="GLUTAMATE DECARBOXYLASE-RELATED"/>
    <property type="match status" value="1"/>
</dbReference>
<comment type="caution">
    <text evidence="8">The sequence shown here is derived from an EMBL/GenBank/DDBJ whole genome shotgun (WGS) entry which is preliminary data.</text>
</comment>
<dbReference type="PANTHER" id="PTHR45677:SF8">
    <property type="entry name" value="CYSTEINE SULFINIC ACID DECARBOXYLASE"/>
    <property type="match status" value="1"/>
</dbReference>
<dbReference type="GO" id="GO:0030170">
    <property type="term" value="F:pyridoxal phosphate binding"/>
    <property type="evidence" value="ECO:0007669"/>
    <property type="project" value="InterPro"/>
</dbReference>
<organism evidence="8 9">
    <name type="scientific">Edwardsiella tarda ATCC 23685</name>
    <dbReference type="NCBI Taxonomy" id="500638"/>
    <lineage>
        <taxon>Bacteria</taxon>
        <taxon>Pseudomonadati</taxon>
        <taxon>Pseudomonadota</taxon>
        <taxon>Gammaproteobacteria</taxon>
        <taxon>Enterobacterales</taxon>
        <taxon>Hafniaceae</taxon>
        <taxon>Edwardsiella</taxon>
    </lineage>
</organism>
<name>D4F2L5_EDWTA</name>
<comment type="similarity">
    <text evidence="2 7">Belongs to the group II decarboxylase family.</text>
</comment>
<evidence type="ECO:0000256" key="5">
    <source>
        <dbReference type="ARBA" id="ARBA00023239"/>
    </source>
</evidence>
<keyword evidence="3" id="KW-0210">Decarboxylase</keyword>
<evidence type="ECO:0000256" key="2">
    <source>
        <dbReference type="ARBA" id="ARBA00009533"/>
    </source>
</evidence>
<gene>
    <name evidence="8" type="ORF">EDWATA_00965</name>
</gene>
<dbReference type="SUPFAM" id="SSF53383">
    <property type="entry name" value="PLP-dependent transferases"/>
    <property type="match status" value="1"/>
</dbReference>
<keyword evidence="4 6" id="KW-0663">Pyridoxal phosphate</keyword>
<reference evidence="8 9" key="1">
    <citation type="submission" date="2010-02" db="EMBL/GenBank/DDBJ databases">
        <authorList>
            <person name="Weinstock G."/>
            <person name="Sodergren E."/>
            <person name="Clifton S."/>
            <person name="Fulton L."/>
            <person name="Fulton B."/>
            <person name="Courtney L."/>
            <person name="Fronick C."/>
            <person name="Harrison M."/>
            <person name="Strong C."/>
            <person name="Farmer C."/>
            <person name="Delahaunty K."/>
            <person name="Markovic C."/>
            <person name="Hall O."/>
            <person name="Minx P."/>
            <person name="Tomlinson C."/>
            <person name="Mitreva M."/>
            <person name="Nelson J."/>
            <person name="Hou S."/>
            <person name="Wollam A."/>
            <person name="Pepin K.H."/>
            <person name="Johnson M."/>
            <person name="Bhonagiri V."/>
            <person name="Zhang X."/>
            <person name="Suruliraj S."/>
            <person name="Warren W."/>
            <person name="Chinwalla A."/>
            <person name="Mardis E.R."/>
            <person name="Wilson R.K."/>
        </authorList>
    </citation>
    <scope>NUCLEOTIDE SEQUENCE [LARGE SCALE GENOMIC DNA]</scope>
    <source>
        <strain evidence="8 9">ATCC 23685</strain>
    </source>
</reference>